<dbReference type="AlphaFoldDB" id="B7HW62"/>
<sequence>MREVVWANCDDLPAFDVWTSDESIYLACLTASDITGHFKAQEETSETLRGIEDARTQEALIDLYELKDPNEKEQQKQLPKWRTVLISCMRKLIEKLEGETKDGMETIRGL</sequence>
<reference evidence="1 2" key="1">
    <citation type="submission" date="2008-10" db="EMBL/GenBank/DDBJ databases">
        <title>Genome sequence of Bacillus cereus AH187.</title>
        <authorList>
            <person name="Dodson R.J."/>
            <person name="Durkin A.S."/>
            <person name="Rosovitz M.J."/>
            <person name="Rasko D.A."/>
            <person name="Kolsto A.B."/>
            <person name="Okstad O.A."/>
            <person name="Ravel J."/>
            <person name="Sutton G."/>
        </authorList>
    </citation>
    <scope>NUCLEOTIDE SEQUENCE [LARGE SCALE GENOMIC DNA]</scope>
    <source>
        <strain evidence="1 2">AH187</strain>
    </source>
</reference>
<protein>
    <submittedName>
        <fullName evidence="1">Uncharacterized protein</fullName>
    </submittedName>
</protein>
<evidence type="ECO:0000313" key="2">
    <source>
        <dbReference type="Proteomes" id="UP000002214"/>
    </source>
</evidence>
<evidence type="ECO:0000313" key="1">
    <source>
        <dbReference type="EMBL" id="ACJ78411.1"/>
    </source>
</evidence>
<name>B7HW62_BACC7</name>
<dbReference type="HOGENOM" id="CLU_2204709_0_0_9"/>
<dbReference type="Proteomes" id="UP000002214">
    <property type="component" value="Chromosome"/>
</dbReference>
<dbReference type="KEGG" id="bcr:BCAH187_A5295"/>
<accession>B7HW62</accession>
<proteinExistence type="predicted"/>
<organism evidence="1 2">
    <name type="scientific">Bacillus cereus (strain AH187)</name>
    <dbReference type="NCBI Taxonomy" id="405534"/>
    <lineage>
        <taxon>Bacteria</taxon>
        <taxon>Bacillati</taxon>
        <taxon>Bacillota</taxon>
        <taxon>Bacilli</taxon>
        <taxon>Bacillales</taxon>
        <taxon>Bacillaceae</taxon>
        <taxon>Bacillus</taxon>
        <taxon>Bacillus cereus group</taxon>
    </lineage>
</organism>
<dbReference type="EMBL" id="CP001177">
    <property type="protein sequence ID" value="ACJ78411.1"/>
    <property type="molecule type" value="Genomic_DNA"/>
</dbReference>
<gene>
    <name evidence="1" type="ordered locus">BCAH187_A5295</name>
</gene>